<organism evidence="3 4">
    <name type="scientific">Rhodanobacter humi</name>
    <dbReference type="NCBI Taxonomy" id="1888173"/>
    <lineage>
        <taxon>Bacteria</taxon>
        <taxon>Pseudomonadati</taxon>
        <taxon>Pseudomonadota</taxon>
        <taxon>Gammaproteobacteria</taxon>
        <taxon>Lysobacterales</taxon>
        <taxon>Rhodanobacteraceae</taxon>
        <taxon>Rhodanobacter</taxon>
    </lineage>
</organism>
<dbReference type="InterPro" id="IPR025711">
    <property type="entry name" value="PepSY"/>
</dbReference>
<proteinExistence type="predicted"/>
<reference evidence="3 4" key="1">
    <citation type="submission" date="2024-07" db="EMBL/GenBank/DDBJ databases">
        <title>Molecular mechanisms and environmental adaptations of flagellar loss and biofilm growth of Rhodanobacter under environmental stress.</title>
        <authorList>
            <person name="Chen M."/>
        </authorList>
    </citation>
    <scope>NUCLEOTIDE SEQUENCE [LARGE SCALE GENOMIC DNA]</scope>
    <source>
        <strain evidence="3 4">RS22</strain>
    </source>
</reference>
<name>A0ABV4AN52_9GAMM</name>
<sequence>MRKSIVLGLPFALCGLVFAAQAETPAQLAAQAKISMTQARKIALQAVPGQVVKQELEKEAGGSGLRYSFDIKSGKDTREVGVDAKTGKLLENSLDNNDAD</sequence>
<keyword evidence="4" id="KW-1185">Reference proteome</keyword>
<accession>A0ABV4AN52</accession>
<gene>
    <name evidence="3" type="ORF">AB7878_05310</name>
</gene>
<evidence type="ECO:0000313" key="4">
    <source>
        <dbReference type="Proteomes" id="UP001562159"/>
    </source>
</evidence>
<protein>
    <submittedName>
        <fullName evidence="3">PepSY domain-containing protein</fullName>
    </submittedName>
</protein>
<dbReference type="Proteomes" id="UP001562159">
    <property type="component" value="Unassembled WGS sequence"/>
</dbReference>
<feature type="signal peptide" evidence="1">
    <location>
        <begin position="1"/>
        <end position="22"/>
    </location>
</feature>
<feature type="domain" description="PepSY" evidence="2">
    <location>
        <begin position="33"/>
        <end position="91"/>
    </location>
</feature>
<evidence type="ECO:0000256" key="1">
    <source>
        <dbReference type="SAM" id="SignalP"/>
    </source>
</evidence>
<dbReference type="Pfam" id="PF03413">
    <property type="entry name" value="PepSY"/>
    <property type="match status" value="1"/>
</dbReference>
<dbReference type="EMBL" id="JBGBPY010000001">
    <property type="protein sequence ID" value="MEY2181828.1"/>
    <property type="molecule type" value="Genomic_DNA"/>
</dbReference>
<comment type="caution">
    <text evidence="3">The sequence shown here is derived from an EMBL/GenBank/DDBJ whole genome shotgun (WGS) entry which is preliminary data.</text>
</comment>
<feature type="chain" id="PRO_5045571808" evidence="1">
    <location>
        <begin position="23"/>
        <end position="100"/>
    </location>
</feature>
<dbReference type="Gene3D" id="3.10.450.40">
    <property type="match status" value="1"/>
</dbReference>
<evidence type="ECO:0000313" key="3">
    <source>
        <dbReference type="EMBL" id="MEY2181828.1"/>
    </source>
</evidence>
<keyword evidence="1" id="KW-0732">Signal</keyword>
<evidence type="ECO:0000259" key="2">
    <source>
        <dbReference type="Pfam" id="PF03413"/>
    </source>
</evidence>